<keyword evidence="1" id="KW-0812">Transmembrane</keyword>
<dbReference type="Proteomes" id="UP000298460">
    <property type="component" value="Unassembled WGS sequence"/>
</dbReference>
<protein>
    <submittedName>
        <fullName evidence="3">SdpI family protein</fullName>
    </submittedName>
</protein>
<dbReference type="GO" id="GO:0009636">
    <property type="term" value="P:response to toxic substance"/>
    <property type="evidence" value="ECO:0007669"/>
    <property type="project" value="TreeGrafter"/>
</dbReference>
<dbReference type="InterPro" id="IPR012867">
    <property type="entry name" value="DUF1648"/>
</dbReference>
<proteinExistence type="predicted"/>
<feature type="transmembrane region" description="Helical" evidence="1">
    <location>
        <begin position="192"/>
        <end position="213"/>
    </location>
</feature>
<comment type="caution">
    <text evidence="3">The sequence shown here is derived from an EMBL/GenBank/DDBJ whole genome shotgun (WGS) entry which is preliminary data.</text>
</comment>
<feature type="transmembrane region" description="Helical" evidence="1">
    <location>
        <begin position="12"/>
        <end position="29"/>
    </location>
</feature>
<keyword evidence="1" id="KW-1133">Transmembrane helix</keyword>
<dbReference type="PANTHER" id="PTHR37810:SF5">
    <property type="entry name" value="IMMUNITY PROTEIN SDPI"/>
    <property type="match status" value="1"/>
</dbReference>
<dbReference type="Pfam" id="PF13630">
    <property type="entry name" value="SdpI"/>
    <property type="match status" value="1"/>
</dbReference>
<reference evidence="3 4" key="1">
    <citation type="submission" date="2019-03" db="EMBL/GenBank/DDBJ databases">
        <title>Draft Genome Sequence of Desulfosporosinus fructosivorans Strain 63.6F, Isolated from Marine Sediment in the Baltic Sea.</title>
        <authorList>
            <person name="Hausmann B."/>
            <person name="Vandieken V."/>
            <person name="Pjevac P."/>
            <person name="Schreck K."/>
            <person name="Herbold C.W."/>
            <person name="Loy A."/>
        </authorList>
    </citation>
    <scope>NUCLEOTIDE SEQUENCE [LARGE SCALE GENOMIC DNA]</scope>
    <source>
        <strain evidence="3 4">63.6F</strain>
    </source>
</reference>
<dbReference type="AlphaFoldDB" id="A0A4Z0R7V9"/>
<dbReference type="InterPro" id="IPR026272">
    <property type="entry name" value="SdpI"/>
</dbReference>
<dbReference type="OrthoDB" id="9808690at2"/>
<feature type="transmembrane region" description="Helical" evidence="1">
    <location>
        <begin position="167"/>
        <end position="186"/>
    </location>
</feature>
<name>A0A4Z0R7V9_9FIRM</name>
<keyword evidence="1" id="KW-0472">Membrane</keyword>
<dbReference type="InterPro" id="IPR025962">
    <property type="entry name" value="SdpI/YhfL"/>
</dbReference>
<gene>
    <name evidence="3" type="ORF">E4K67_11225</name>
</gene>
<dbReference type="RefSeq" id="WP_135546603.1">
    <property type="nucleotide sequence ID" value="NZ_SPQQ01000003.1"/>
</dbReference>
<feature type="transmembrane region" description="Helical" evidence="1">
    <location>
        <begin position="121"/>
        <end position="139"/>
    </location>
</feature>
<accession>A0A4Z0R7V9</accession>
<organism evidence="3 4">
    <name type="scientific">Desulfosporosinus fructosivorans</name>
    <dbReference type="NCBI Taxonomy" id="2018669"/>
    <lineage>
        <taxon>Bacteria</taxon>
        <taxon>Bacillati</taxon>
        <taxon>Bacillota</taxon>
        <taxon>Clostridia</taxon>
        <taxon>Eubacteriales</taxon>
        <taxon>Desulfitobacteriaceae</taxon>
        <taxon>Desulfosporosinus</taxon>
    </lineage>
</organism>
<evidence type="ECO:0000256" key="1">
    <source>
        <dbReference type="SAM" id="Phobius"/>
    </source>
</evidence>
<feature type="transmembrane region" description="Helical" evidence="1">
    <location>
        <begin position="49"/>
        <end position="72"/>
    </location>
</feature>
<evidence type="ECO:0000313" key="3">
    <source>
        <dbReference type="EMBL" id="TGE38495.1"/>
    </source>
</evidence>
<evidence type="ECO:0000313" key="4">
    <source>
        <dbReference type="Proteomes" id="UP000298460"/>
    </source>
</evidence>
<dbReference type="PANTHER" id="PTHR37810">
    <property type="entry name" value="IMMUNITY PROTEIN SDPI"/>
    <property type="match status" value="1"/>
</dbReference>
<feature type="transmembrane region" description="Helical" evidence="1">
    <location>
        <begin position="92"/>
        <end position="115"/>
    </location>
</feature>
<dbReference type="EMBL" id="SPQQ01000003">
    <property type="protein sequence ID" value="TGE38495.1"/>
    <property type="molecule type" value="Genomic_DNA"/>
</dbReference>
<dbReference type="PIRSF" id="PIRSF038959">
    <property type="entry name" value="SdpI"/>
    <property type="match status" value="1"/>
</dbReference>
<feature type="domain" description="DUF1648" evidence="2">
    <location>
        <begin position="16"/>
        <end position="63"/>
    </location>
</feature>
<sequence>MQKTSNILKQDWLILILILSGFALGAYFYPSLPDKVPTHWNASGEVNGYGSKLFGAFGLPAISLATYLLYLVLPYIDPKRKNYTDFESTYQFLKYVLIIFFLGIELMTLLIASGVIVNKPVFIQIMVSLLFILIGNVMGRFKHNYFVGIKTPWTLANEEVWRKTHRLAAPLWVLGGVSNILLALTGMSFNGIGFIVIIAVISIVPIGYSYVVYQKVV</sequence>
<keyword evidence="4" id="KW-1185">Reference proteome</keyword>
<dbReference type="Pfam" id="PF07853">
    <property type="entry name" value="DUF1648"/>
    <property type="match status" value="1"/>
</dbReference>
<evidence type="ECO:0000259" key="2">
    <source>
        <dbReference type="Pfam" id="PF07853"/>
    </source>
</evidence>